<keyword evidence="6" id="KW-1185">Reference proteome</keyword>
<evidence type="ECO:0000313" key="5">
    <source>
        <dbReference type="EMBL" id="CAK9172114.1"/>
    </source>
</evidence>
<sequence length="217" mass="24184">MAMLFQSKYAGLKQGVSSSYEAVQTVQSDIDFQEFCLQVLLECVSKDRPALLQVYLSLYTTIGYMADEITSDISFLGDSLFLSSLKLALAYNEALLNGRILTSRGSIVLAIFLGSLRKRVEEILNCFAGLENHFSNYLKSGRWPSEISDEGKPSTLLSWYLQWYSIPTPTVIKTALEKIKPIRTTTSVPLLRLLLPGTHISAIDEINKLFLSSEVNG</sequence>
<proteinExistence type="predicted"/>
<keyword evidence="3" id="KW-0131">Cell cycle</keyword>
<comment type="caution">
    <text evidence="5">The sequence shown here is derived from an EMBL/GenBank/DDBJ whole genome shotgun (WGS) entry which is preliminary data.</text>
</comment>
<keyword evidence="1" id="KW-0132">Cell division</keyword>
<dbReference type="PANTHER" id="PTHR12827:SF3">
    <property type="entry name" value="ANAPHASE-PROMOTING COMPLEX SUBUNIT 1"/>
    <property type="match status" value="1"/>
</dbReference>
<evidence type="ECO:0000256" key="2">
    <source>
        <dbReference type="ARBA" id="ARBA00022776"/>
    </source>
</evidence>
<feature type="domain" description="Anaphase-promoting complex subunit 1 C-terminal" evidence="4">
    <location>
        <begin position="27"/>
        <end position="167"/>
    </location>
</feature>
<evidence type="ECO:0000313" key="6">
    <source>
        <dbReference type="Proteomes" id="UP001642360"/>
    </source>
</evidence>
<dbReference type="Proteomes" id="UP001642360">
    <property type="component" value="Unassembled WGS sequence"/>
</dbReference>
<accession>A0ABC8TRK5</accession>
<keyword evidence="2" id="KW-0498">Mitosis</keyword>
<dbReference type="Pfam" id="PF18122">
    <property type="entry name" value="APC1_C"/>
    <property type="match status" value="1"/>
</dbReference>
<reference evidence="5 6" key="1">
    <citation type="submission" date="2024-02" db="EMBL/GenBank/DDBJ databases">
        <authorList>
            <person name="Vignale AGUSTIN F."/>
            <person name="Sosa J E."/>
            <person name="Modenutti C."/>
        </authorList>
    </citation>
    <scope>NUCLEOTIDE SEQUENCE [LARGE SCALE GENOMIC DNA]</scope>
</reference>
<gene>
    <name evidence="5" type="ORF">ILEXP_LOCUS41746</name>
</gene>
<dbReference type="InterPro" id="IPR024990">
    <property type="entry name" value="Apc1"/>
</dbReference>
<dbReference type="EMBL" id="CAUOFW020005924">
    <property type="protein sequence ID" value="CAK9172114.1"/>
    <property type="molecule type" value="Genomic_DNA"/>
</dbReference>
<protein>
    <recommendedName>
        <fullName evidence="4">Anaphase-promoting complex subunit 1 C-terminal domain-containing protein</fullName>
    </recommendedName>
</protein>
<evidence type="ECO:0000256" key="3">
    <source>
        <dbReference type="ARBA" id="ARBA00023306"/>
    </source>
</evidence>
<organism evidence="5 6">
    <name type="scientific">Ilex paraguariensis</name>
    <name type="common">yerba mate</name>
    <dbReference type="NCBI Taxonomy" id="185542"/>
    <lineage>
        <taxon>Eukaryota</taxon>
        <taxon>Viridiplantae</taxon>
        <taxon>Streptophyta</taxon>
        <taxon>Embryophyta</taxon>
        <taxon>Tracheophyta</taxon>
        <taxon>Spermatophyta</taxon>
        <taxon>Magnoliopsida</taxon>
        <taxon>eudicotyledons</taxon>
        <taxon>Gunneridae</taxon>
        <taxon>Pentapetalae</taxon>
        <taxon>asterids</taxon>
        <taxon>campanulids</taxon>
        <taxon>Aquifoliales</taxon>
        <taxon>Aquifoliaceae</taxon>
        <taxon>Ilex</taxon>
    </lineage>
</organism>
<evidence type="ECO:0000256" key="1">
    <source>
        <dbReference type="ARBA" id="ARBA00022618"/>
    </source>
</evidence>
<dbReference type="PANTHER" id="PTHR12827">
    <property type="entry name" value="MEIOTIC CHECKPOINT REGULATOR TSG24 FAMILY MEMBER"/>
    <property type="match status" value="1"/>
</dbReference>
<name>A0ABC8TRK5_9AQUA</name>
<evidence type="ECO:0000259" key="4">
    <source>
        <dbReference type="Pfam" id="PF18122"/>
    </source>
</evidence>
<dbReference type="GO" id="GO:0051301">
    <property type="term" value="P:cell division"/>
    <property type="evidence" value="ECO:0007669"/>
    <property type="project" value="UniProtKB-KW"/>
</dbReference>
<dbReference type="AlphaFoldDB" id="A0ABC8TRK5"/>
<dbReference type="InterPro" id="IPR041221">
    <property type="entry name" value="APC1_C"/>
</dbReference>